<dbReference type="SUPFAM" id="SSF82657">
    <property type="entry name" value="BolA-like"/>
    <property type="match status" value="1"/>
</dbReference>
<dbReference type="InterPro" id="IPR002634">
    <property type="entry name" value="BolA"/>
</dbReference>
<gene>
    <name evidence="3" type="ORF">MMIC_P1437</name>
</gene>
<dbReference type="PANTHER" id="PTHR46229">
    <property type="entry name" value="BOLA TRANSCRIPTION REGULATOR"/>
    <property type="match status" value="1"/>
</dbReference>
<dbReference type="Pfam" id="PF01722">
    <property type="entry name" value="BolA"/>
    <property type="match status" value="1"/>
</dbReference>
<dbReference type="PIRSF" id="PIRSF003113">
    <property type="entry name" value="BolA"/>
    <property type="match status" value="1"/>
</dbReference>
<dbReference type="STRING" id="1921010.MMIC_P1437"/>
<dbReference type="AlphaFoldDB" id="A0A1L8CNH5"/>
<keyword evidence="4" id="KW-1185">Reference proteome</keyword>
<sequence>MPPKPEDIADMVRQHIPDAQVQVHLYSGDDHFEMNVVSASFAGKSRIAQHQMVYAALGEHMKQAIHALALKTSIPKE</sequence>
<organism evidence="3 4">
    <name type="scientific">Mariprofundus micogutta</name>
    <dbReference type="NCBI Taxonomy" id="1921010"/>
    <lineage>
        <taxon>Bacteria</taxon>
        <taxon>Pseudomonadati</taxon>
        <taxon>Pseudomonadota</taxon>
        <taxon>Candidatius Mariprofundia</taxon>
        <taxon>Mariprofundales</taxon>
        <taxon>Mariprofundaceae</taxon>
        <taxon>Mariprofundus</taxon>
    </lineage>
</organism>
<dbReference type="Proteomes" id="UP000231632">
    <property type="component" value="Unassembled WGS sequence"/>
</dbReference>
<reference evidence="3 4" key="1">
    <citation type="journal article" date="2017" name="Arch. Microbiol.">
        <title>Mariprofundus micogutta sp. nov., a novel iron-oxidizing zetaproteobacterium isolated from a deep-sea hydrothermal field at the Bayonnaise knoll of the Izu-Ogasawara arc, and a description of Mariprofundales ord. nov. and Zetaproteobacteria classis nov.</title>
        <authorList>
            <person name="Makita H."/>
            <person name="Tanaka E."/>
            <person name="Mitsunobu S."/>
            <person name="Miyazaki M."/>
            <person name="Nunoura T."/>
            <person name="Uematsu K."/>
            <person name="Takaki Y."/>
            <person name="Nishi S."/>
            <person name="Shimamura S."/>
            <person name="Takai K."/>
        </authorList>
    </citation>
    <scope>NUCLEOTIDE SEQUENCE [LARGE SCALE GENOMIC DNA]</scope>
    <source>
        <strain evidence="3 4">ET2</strain>
    </source>
</reference>
<dbReference type="InterPro" id="IPR050961">
    <property type="entry name" value="BolA/IbaG_stress_morph_reg"/>
</dbReference>
<proteinExistence type="inferred from homology"/>
<evidence type="ECO:0000256" key="2">
    <source>
        <dbReference type="RuleBase" id="RU003860"/>
    </source>
</evidence>
<accession>A0A1L8CNH5</accession>
<dbReference type="RefSeq" id="WP_072659789.1">
    <property type="nucleotide sequence ID" value="NZ_BDFD01000011.1"/>
</dbReference>
<dbReference type="InterPro" id="IPR036065">
    <property type="entry name" value="BolA-like_sf"/>
</dbReference>
<dbReference type="OrthoDB" id="9801469at2"/>
<dbReference type="Gene3D" id="3.30.300.90">
    <property type="entry name" value="BolA-like"/>
    <property type="match status" value="1"/>
</dbReference>
<protein>
    <submittedName>
        <fullName evidence="3">Transcriptional regulator BolA</fullName>
    </submittedName>
</protein>
<dbReference type="EMBL" id="BDFD01000011">
    <property type="protein sequence ID" value="GAV20470.1"/>
    <property type="molecule type" value="Genomic_DNA"/>
</dbReference>
<evidence type="ECO:0000313" key="3">
    <source>
        <dbReference type="EMBL" id="GAV20470.1"/>
    </source>
</evidence>
<evidence type="ECO:0000313" key="4">
    <source>
        <dbReference type="Proteomes" id="UP000231632"/>
    </source>
</evidence>
<evidence type="ECO:0000256" key="1">
    <source>
        <dbReference type="ARBA" id="ARBA00005578"/>
    </source>
</evidence>
<comment type="similarity">
    <text evidence="1 2">Belongs to the BolA/IbaG family.</text>
</comment>
<name>A0A1L8CNH5_9PROT</name>
<dbReference type="PANTHER" id="PTHR46229:SF2">
    <property type="entry name" value="BOLA-LIKE PROTEIN 1"/>
    <property type="match status" value="1"/>
</dbReference>
<comment type="caution">
    <text evidence="3">The sequence shown here is derived from an EMBL/GenBank/DDBJ whole genome shotgun (WGS) entry which is preliminary data.</text>
</comment>